<accession>A0ACC1HJ99</accession>
<comment type="caution">
    <text evidence="1">The sequence shown here is derived from an EMBL/GenBank/DDBJ whole genome shotgun (WGS) entry which is preliminary data.</text>
</comment>
<evidence type="ECO:0000313" key="2">
    <source>
        <dbReference type="Proteomes" id="UP001145114"/>
    </source>
</evidence>
<keyword evidence="2" id="KW-1185">Reference proteome</keyword>
<evidence type="ECO:0000313" key="1">
    <source>
        <dbReference type="EMBL" id="KAJ1675460.1"/>
    </source>
</evidence>
<protein>
    <submittedName>
        <fullName evidence="1">Uncharacterized protein</fullName>
    </submittedName>
</protein>
<dbReference type="Proteomes" id="UP001145114">
    <property type="component" value="Unassembled WGS sequence"/>
</dbReference>
<name>A0ACC1HJ99_9FUNG</name>
<organism evidence="1 2">
    <name type="scientific">Spiromyces aspiralis</name>
    <dbReference type="NCBI Taxonomy" id="68401"/>
    <lineage>
        <taxon>Eukaryota</taxon>
        <taxon>Fungi</taxon>
        <taxon>Fungi incertae sedis</taxon>
        <taxon>Zoopagomycota</taxon>
        <taxon>Kickxellomycotina</taxon>
        <taxon>Kickxellomycetes</taxon>
        <taxon>Kickxellales</taxon>
        <taxon>Kickxellaceae</taxon>
        <taxon>Spiromyces</taxon>
    </lineage>
</organism>
<reference evidence="1" key="1">
    <citation type="submission" date="2022-06" db="EMBL/GenBank/DDBJ databases">
        <title>Phylogenomic reconstructions and comparative analyses of Kickxellomycotina fungi.</title>
        <authorList>
            <person name="Reynolds N.K."/>
            <person name="Stajich J.E."/>
            <person name="Barry K."/>
            <person name="Grigoriev I.V."/>
            <person name="Crous P."/>
            <person name="Smith M.E."/>
        </authorList>
    </citation>
    <scope>NUCLEOTIDE SEQUENCE</scope>
    <source>
        <strain evidence="1">RSA 2271</strain>
    </source>
</reference>
<dbReference type="EMBL" id="JAMZIH010005294">
    <property type="protein sequence ID" value="KAJ1675460.1"/>
    <property type="molecule type" value="Genomic_DNA"/>
</dbReference>
<gene>
    <name evidence="1" type="ORF">EV182_001219</name>
</gene>
<sequence>MHASPGEDGRGRAYLPTGERIARPGPRGPDEYNPAKDVDDMMPVHYFRETLGQRVISMQHLRERLPVHKHRRAILYAVEKFRTVIIVGETGSGKTTQVPQYLYEAGWSRDGRVIACTQPRRVAAMAAAARVSEEMNSELGGTVGYAVRFEERCDPARTRIKYMTDGSLLRECLLDPLLTAYSVIMIDEAHERNISLDILLALLKKVQRRRPDLRVVISSATLDAVRFKDYFETNPDPCGLPAGDTATIISVEGRMFPVDVHYLKEPCEDYLSEAVNAVIKIHESHDEEEGDILVFLTGREEIEMAIAQLEDYSTRSKSKISIMAVPLYSGLPISEQQVVFDPAPPNVRKVAISTNVAEASVTIDGIVYVVDSGFVKLSHYDPDTGMSRLIVTPISQASANQRAGRAGRVQPGKAYRLYPQASFYAQMPAQSVPEMHRSDLQHTVLTLKALGIHNVVQFDYFDPPPPALMMDALEGLYYLGALDDRAQLTPTLGLKMAELPLEPELAKCLVESASTYECAQEMVSILSVLSVGDPFIIPPGKRAEADNERLKFMVEEGDLLTLFNVLSAYLEQPTNRRQRWCNSHYLSFKVLERALIVRRQLRQYLEKRFGMNSGSSCGQDTVRLRKCLISGLFSRVARANPDGSYRSLRHDRTLHIHPSSVLFNSMPLYVVFTEATETTKLFMRYVTAIDPFWLKEVV</sequence>
<proteinExistence type="predicted"/>